<feature type="transmembrane region" description="Helical" evidence="7">
    <location>
        <begin position="150"/>
        <end position="170"/>
    </location>
</feature>
<keyword evidence="9" id="KW-1185">Reference proteome</keyword>
<accession>A0A840ICW9</accession>
<keyword evidence="2" id="KW-1003">Cell membrane</keyword>
<evidence type="ECO:0000313" key="9">
    <source>
        <dbReference type="Proteomes" id="UP000585272"/>
    </source>
</evidence>
<reference evidence="8 9" key="1">
    <citation type="submission" date="2020-08" db="EMBL/GenBank/DDBJ databases">
        <title>Genomic Encyclopedia of Archaeal and Bacterial Type Strains, Phase II (KMG-II): from individual species to whole genera.</title>
        <authorList>
            <person name="Goeker M."/>
        </authorList>
    </citation>
    <scope>NUCLEOTIDE SEQUENCE [LARGE SCALE GENOMIC DNA]</scope>
    <source>
        <strain evidence="8 9">DSM 23288</strain>
    </source>
</reference>
<evidence type="ECO:0000256" key="4">
    <source>
        <dbReference type="ARBA" id="ARBA00022989"/>
    </source>
</evidence>
<dbReference type="Proteomes" id="UP000585272">
    <property type="component" value="Unassembled WGS sequence"/>
</dbReference>
<dbReference type="PIRSF" id="PIRSF006060">
    <property type="entry name" value="AA_transporter"/>
    <property type="match status" value="1"/>
</dbReference>
<feature type="transmembrane region" description="Helical" evidence="7">
    <location>
        <begin position="310"/>
        <end position="335"/>
    </location>
</feature>
<comment type="caution">
    <text evidence="8">The sequence shown here is derived from an EMBL/GenBank/DDBJ whole genome shotgun (WGS) entry which is preliminary data.</text>
</comment>
<feature type="transmembrane region" description="Helical" evidence="7">
    <location>
        <begin position="437"/>
        <end position="454"/>
    </location>
</feature>
<dbReference type="GO" id="GO:0022857">
    <property type="term" value="F:transmembrane transporter activity"/>
    <property type="evidence" value="ECO:0007669"/>
    <property type="project" value="InterPro"/>
</dbReference>
<dbReference type="GO" id="GO:0005886">
    <property type="term" value="C:plasma membrane"/>
    <property type="evidence" value="ECO:0007669"/>
    <property type="project" value="UniProtKB-SubCell"/>
</dbReference>
<evidence type="ECO:0000256" key="1">
    <source>
        <dbReference type="ARBA" id="ARBA00004651"/>
    </source>
</evidence>
<protein>
    <submittedName>
        <fullName evidence="8">Amino acid transporter</fullName>
    </submittedName>
</protein>
<keyword evidence="5 7" id="KW-0472">Membrane</keyword>
<feature type="transmembrane region" description="Helical" evidence="7">
    <location>
        <begin position="42"/>
        <end position="63"/>
    </location>
</feature>
<evidence type="ECO:0000313" key="8">
    <source>
        <dbReference type="EMBL" id="MBB4661914.1"/>
    </source>
</evidence>
<name>A0A840ICW9_9ACTN</name>
<dbReference type="Gene3D" id="1.20.1740.10">
    <property type="entry name" value="Amino acid/polyamine transporter I"/>
    <property type="match status" value="1"/>
</dbReference>
<keyword evidence="4 7" id="KW-1133">Transmembrane helix</keyword>
<feature type="region of interest" description="Disordered" evidence="6">
    <location>
        <begin position="9"/>
        <end position="28"/>
    </location>
</feature>
<evidence type="ECO:0000256" key="3">
    <source>
        <dbReference type="ARBA" id="ARBA00022692"/>
    </source>
</evidence>
<sequence>MGAFRRVVRARAGAPRPPHAGGTAGVEAEVQQRREAGLKKAIGRNMLLFFVVGDVLGAGIYALVGEVGGRVGGAIWTAFGVALLLAFLTAFAYAELVTKYPRAAGAALYVNKAFRMPFLTFLVAFAVMASGITSAATLSTAFGGDYLKEFVSLPGVLASLIFIVVVALVNFRGISESVKVNIALTCIELAGLLLIAVIAAAAVFNGDGDTGRAFEFKSGETVPIAILAGAALAFYALIGFEDSVNVAEETEHPQRDYPRALFGGLLAAGAIYLVVTVLASMAVPTDRLAGSSGPLLEVAQVGPLSIDTKIFALIALFAVANGALINMIMASRLVYGMSREGIVPRFFGGVHSERRTPLAAIVFTTALCMVLIAIGTLEKLADTTVTLLLCVFILVNVSVLVLRRDRVEHDHFHAPAVIPVVGAIICATLLTQQPTSTFPFAGGLMLLGVVLYFVSRAATGPVSVDTAVLEKVEAPGEER</sequence>
<dbReference type="InterPro" id="IPR002293">
    <property type="entry name" value="AA/rel_permease1"/>
</dbReference>
<feature type="transmembrane region" description="Helical" evidence="7">
    <location>
        <begin position="356"/>
        <end position="377"/>
    </location>
</feature>
<feature type="transmembrane region" description="Helical" evidence="7">
    <location>
        <begin position="182"/>
        <end position="204"/>
    </location>
</feature>
<feature type="transmembrane region" description="Helical" evidence="7">
    <location>
        <begin position="118"/>
        <end position="138"/>
    </location>
</feature>
<dbReference type="PANTHER" id="PTHR42770">
    <property type="entry name" value="AMINO ACID TRANSPORTER-RELATED"/>
    <property type="match status" value="1"/>
</dbReference>
<feature type="transmembrane region" description="Helical" evidence="7">
    <location>
        <begin position="383"/>
        <end position="402"/>
    </location>
</feature>
<evidence type="ECO:0000256" key="6">
    <source>
        <dbReference type="SAM" id="MobiDB-lite"/>
    </source>
</evidence>
<dbReference type="PANTHER" id="PTHR42770:SF7">
    <property type="entry name" value="MEMBRANE PROTEIN"/>
    <property type="match status" value="1"/>
</dbReference>
<comment type="subcellular location">
    <subcellularLocation>
        <location evidence="1">Cell membrane</location>
        <topology evidence="1">Multi-pass membrane protein</topology>
    </subcellularLocation>
</comment>
<proteinExistence type="predicted"/>
<dbReference type="InterPro" id="IPR050367">
    <property type="entry name" value="APC_superfamily"/>
</dbReference>
<keyword evidence="3 7" id="KW-0812">Transmembrane</keyword>
<feature type="transmembrane region" description="Helical" evidence="7">
    <location>
        <begin position="224"/>
        <end position="240"/>
    </location>
</feature>
<dbReference type="RefSeq" id="WP_183340480.1">
    <property type="nucleotide sequence ID" value="NZ_JACHNU010000001.1"/>
</dbReference>
<gene>
    <name evidence="8" type="ORF">BDZ31_001487</name>
</gene>
<dbReference type="EMBL" id="JACHNU010000001">
    <property type="protein sequence ID" value="MBB4661914.1"/>
    <property type="molecule type" value="Genomic_DNA"/>
</dbReference>
<organism evidence="8 9">
    <name type="scientific">Conexibacter arvalis</name>
    <dbReference type="NCBI Taxonomy" id="912552"/>
    <lineage>
        <taxon>Bacteria</taxon>
        <taxon>Bacillati</taxon>
        <taxon>Actinomycetota</taxon>
        <taxon>Thermoleophilia</taxon>
        <taxon>Solirubrobacterales</taxon>
        <taxon>Conexibacteraceae</taxon>
        <taxon>Conexibacter</taxon>
    </lineage>
</organism>
<evidence type="ECO:0000256" key="5">
    <source>
        <dbReference type="ARBA" id="ARBA00023136"/>
    </source>
</evidence>
<evidence type="ECO:0000256" key="2">
    <source>
        <dbReference type="ARBA" id="ARBA00022475"/>
    </source>
</evidence>
<feature type="transmembrane region" description="Helical" evidence="7">
    <location>
        <begin position="261"/>
        <end position="283"/>
    </location>
</feature>
<dbReference type="AlphaFoldDB" id="A0A840ICW9"/>
<dbReference type="Pfam" id="PF13520">
    <property type="entry name" value="AA_permease_2"/>
    <property type="match status" value="1"/>
</dbReference>
<feature type="transmembrane region" description="Helical" evidence="7">
    <location>
        <begin position="414"/>
        <end position="431"/>
    </location>
</feature>
<evidence type="ECO:0000256" key="7">
    <source>
        <dbReference type="SAM" id="Phobius"/>
    </source>
</evidence>
<feature type="transmembrane region" description="Helical" evidence="7">
    <location>
        <begin position="75"/>
        <end position="97"/>
    </location>
</feature>